<evidence type="ECO:0000256" key="1">
    <source>
        <dbReference type="SAM" id="MobiDB-lite"/>
    </source>
</evidence>
<reference evidence="3" key="4">
    <citation type="submission" date="2024-02" db="EMBL/GenBank/DDBJ databases">
        <title>Comparative genomics of Cryptococcus and Kwoniella reveals pathogenesis evolution and contrasting modes of karyotype evolution via chromosome fusion or intercentromeric recombination.</title>
        <authorList>
            <person name="Coelho M.A."/>
            <person name="David-Palma M."/>
            <person name="Shea T."/>
            <person name="Bowers K."/>
            <person name="McGinley-Smith S."/>
            <person name="Mohammad A.W."/>
            <person name="Gnirke A."/>
            <person name="Yurkov A.M."/>
            <person name="Nowrousian M."/>
            <person name="Sun S."/>
            <person name="Cuomo C.A."/>
            <person name="Heitman J."/>
        </authorList>
    </citation>
    <scope>NUCLEOTIDE SEQUENCE</scope>
    <source>
        <strain evidence="3">CBS 10118</strain>
    </source>
</reference>
<reference evidence="3" key="2">
    <citation type="submission" date="2013-07" db="EMBL/GenBank/DDBJ databases">
        <authorList>
            <consortium name="The Broad Institute Genome Sequencing Platform"/>
            <person name="Cuomo C."/>
            <person name="Litvintseva A."/>
            <person name="Chen Y."/>
            <person name="Heitman J."/>
            <person name="Sun S."/>
            <person name="Springer D."/>
            <person name="Dromer F."/>
            <person name="Young S.K."/>
            <person name="Zeng Q."/>
            <person name="Gargeya S."/>
            <person name="Fitzgerald M."/>
            <person name="Abouelleil A."/>
            <person name="Alvarado L."/>
            <person name="Berlin A.M."/>
            <person name="Chapman S.B."/>
            <person name="Dewar J."/>
            <person name="Goldberg J."/>
            <person name="Griggs A."/>
            <person name="Gujja S."/>
            <person name="Hansen M."/>
            <person name="Howarth C."/>
            <person name="Imamovic A."/>
            <person name="Larimer J."/>
            <person name="McCowan C."/>
            <person name="Murphy C."/>
            <person name="Pearson M."/>
            <person name="Priest M."/>
            <person name="Roberts A."/>
            <person name="Saif S."/>
            <person name="Shea T."/>
            <person name="Sykes S."/>
            <person name="Wortman J."/>
            <person name="Nusbaum C."/>
            <person name="Birren B."/>
        </authorList>
    </citation>
    <scope>NUCLEOTIDE SEQUENCE</scope>
    <source>
        <strain evidence="3">CBS 10118</strain>
    </source>
</reference>
<accession>A0A1B9G8R3</accession>
<dbReference type="RefSeq" id="XP_019048495.1">
    <property type="nucleotide sequence ID" value="XM_019188933.1"/>
</dbReference>
<feature type="compositionally biased region" description="Basic and acidic residues" evidence="1">
    <location>
        <begin position="16"/>
        <end position="25"/>
    </location>
</feature>
<dbReference type="Proteomes" id="UP000092730">
    <property type="component" value="Chromosome 2"/>
</dbReference>
<dbReference type="GeneID" id="30206666"/>
<dbReference type="AlphaFoldDB" id="A0A1B9G8R3"/>
<dbReference type="KEGG" id="kbi:30206666"/>
<gene>
    <name evidence="2" type="ORF">I302_02267</name>
    <name evidence="3" type="ORF">I302_103566</name>
</gene>
<keyword evidence="4" id="KW-1185">Reference proteome</keyword>
<sequence>MTATSSKSHDYSQGAGERDSHEVPERSTSYFFKKQSQRTWAEIDEERKNSQQGIAFLALTRELKDKWTKALEESQLDLERDLGIKDTKSCEDPTAGWEELNLMGTWAQSLVGGSLDAQRDVVRCLPKLPIWSELSGAGRHRYLTSVSEMLKLRETGQVPSRESPVFHLNLENGRYECDKSTNENLGREMIDHQRAWWASQKTAGNDTMFEIASKLAECDDESDDETLRLALM</sequence>
<reference evidence="2" key="3">
    <citation type="submission" date="2014-01" db="EMBL/GenBank/DDBJ databases">
        <title>Evolution of pathogenesis and genome organization in the Tremellales.</title>
        <authorList>
            <person name="Cuomo C."/>
            <person name="Litvintseva A."/>
            <person name="Heitman J."/>
            <person name="Chen Y."/>
            <person name="Sun S."/>
            <person name="Springer D."/>
            <person name="Dromer F."/>
            <person name="Young S."/>
            <person name="Zeng Q."/>
            <person name="Chapman S."/>
            <person name="Gujja S."/>
            <person name="Saif S."/>
            <person name="Birren B."/>
        </authorList>
    </citation>
    <scope>NUCLEOTIDE SEQUENCE</scope>
    <source>
        <strain evidence="2">CBS 10118</strain>
    </source>
</reference>
<dbReference type="VEuPathDB" id="FungiDB:I302_02267"/>
<dbReference type="EMBL" id="KI894019">
    <property type="protein sequence ID" value="OCF27425.1"/>
    <property type="molecule type" value="Genomic_DNA"/>
</dbReference>
<reference evidence="2" key="1">
    <citation type="submission" date="2013-07" db="EMBL/GenBank/DDBJ databases">
        <title>The Genome Sequence of Cryptococcus bestiolae CBS10118.</title>
        <authorList>
            <consortium name="The Broad Institute Genome Sequencing Platform"/>
            <person name="Cuomo C."/>
            <person name="Litvintseva A."/>
            <person name="Chen Y."/>
            <person name="Heitman J."/>
            <person name="Sun S."/>
            <person name="Springer D."/>
            <person name="Dromer F."/>
            <person name="Young S.K."/>
            <person name="Zeng Q."/>
            <person name="Gargeya S."/>
            <person name="Fitzgerald M."/>
            <person name="Abouelleil A."/>
            <person name="Alvarado L."/>
            <person name="Berlin A.M."/>
            <person name="Chapman S.B."/>
            <person name="Dewar J."/>
            <person name="Goldberg J."/>
            <person name="Griggs A."/>
            <person name="Gujja S."/>
            <person name="Hansen M."/>
            <person name="Howarth C."/>
            <person name="Imamovic A."/>
            <person name="Larimer J."/>
            <person name="McCowan C."/>
            <person name="Murphy C."/>
            <person name="Pearson M."/>
            <person name="Priest M."/>
            <person name="Roberts A."/>
            <person name="Saif S."/>
            <person name="Shea T."/>
            <person name="Sykes S."/>
            <person name="Wortman J."/>
            <person name="Nusbaum C."/>
            <person name="Birren B."/>
        </authorList>
    </citation>
    <scope>NUCLEOTIDE SEQUENCE [LARGE SCALE GENOMIC DNA]</scope>
    <source>
        <strain evidence="2">CBS 10118</strain>
    </source>
</reference>
<evidence type="ECO:0000313" key="3">
    <source>
        <dbReference type="EMBL" id="WVW81571.1"/>
    </source>
</evidence>
<feature type="region of interest" description="Disordered" evidence="1">
    <location>
        <begin position="1"/>
        <end position="29"/>
    </location>
</feature>
<protein>
    <submittedName>
        <fullName evidence="2">Uncharacterized protein</fullName>
    </submittedName>
</protein>
<name>A0A1B9G8R3_9TREE</name>
<dbReference type="EMBL" id="CP144542">
    <property type="protein sequence ID" value="WVW81571.1"/>
    <property type="molecule type" value="Genomic_DNA"/>
</dbReference>
<evidence type="ECO:0000313" key="2">
    <source>
        <dbReference type="EMBL" id="OCF27425.1"/>
    </source>
</evidence>
<organism evidence="2">
    <name type="scientific">Kwoniella bestiolae CBS 10118</name>
    <dbReference type="NCBI Taxonomy" id="1296100"/>
    <lineage>
        <taxon>Eukaryota</taxon>
        <taxon>Fungi</taxon>
        <taxon>Dikarya</taxon>
        <taxon>Basidiomycota</taxon>
        <taxon>Agaricomycotina</taxon>
        <taxon>Tremellomycetes</taxon>
        <taxon>Tremellales</taxon>
        <taxon>Cryptococcaceae</taxon>
        <taxon>Kwoniella</taxon>
    </lineage>
</organism>
<evidence type="ECO:0000313" key="4">
    <source>
        <dbReference type="Proteomes" id="UP000092730"/>
    </source>
</evidence>
<proteinExistence type="predicted"/>